<dbReference type="Proteomes" id="UP000077266">
    <property type="component" value="Unassembled WGS sequence"/>
</dbReference>
<evidence type="ECO:0000313" key="3">
    <source>
        <dbReference type="Proteomes" id="UP000077266"/>
    </source>
</evidence>
<gene>
    <name evidence="2" type="ORF">EXIGLDRAFT_769223</name>
</gene>
<accession>A0A165HLD6</accession>
<keyword evidence="1" id="KW-0732">Signal</keyword>
<protein>
    <recommendedName>
        <fullName evidence="4">Secreted protein</fullName>
    </recommendedName>
</protein>
<dbReference type="InParanoid" id="A0A165HLD6"/>
<proteinExistence type="predicted"/>
<organism evidence="2 3">
    <name type="scientific">Exidia glandulosa HHB12029</name>
    <dbReference type="NCBI Taxonomy" id="1314781"/>
    <lineage>
        <taxon>Eukaryota</taxon>
        <taxon>Fungi</taxon>
        <taxon>Dikarya</taxon>
        <taxon>Basidiomycota</taxon>
        <taxon>Agaricomycotina</taxon>
        <taxon>Agaricomycetes</taxon>
        <taxon>Auriculariales</taxon>
        <taxon>Exidiaceae</taxon>
        <taxon>Exidia</taxon>
    </lineage>
</organism>
<sequence>MLSVRAVLVIALVLAQGRPLGVHVLVHFVSLSRSWHRSRALLSTNRVSTKLELAYTRSPCSKPRSFKLDAALATALIKAPRQRHSKPIVVQRPPRLGRVLATTWYPRTLLELVVSRSLSAAPPTPTTLAQTVVQRYILELDTPFVSSSLLVVSRSLSAGSPTPTTLAQTLVQRNHLELDTPFGRSHRHPSSRIHRRIQNACVVLSIAIYRSAAPRFVVSRCTNPFVAPGALPILVL</sequence>
<evidence type="ECO:0000313" key="2">
    <source>
        <dbReference type="EMBL" id="KZV92140.1"/>
    </source>
</evidence>
<dbReference type="AlphaFoldDB" id="A0A165HLD6"/>
<evidence type="ECO:0008006" key="4">
    <source>
        <dbReference type="Google" id="ProtNLM"/>
    </source>
</evidence>
<feature type="chain" id="PRO_5007858729" description="Secreted protein" evidence="1">
    <location>
        <begin position="18"/>
        <end position="236"/>
    </location>
</feature>
<name>A0A165HLD6_EXIGL</name>
<evidence type="ECO:0000256" key="1">
    <source>
        <dbReference type="SAM" id="SignalP"/>
    </source>
</evidence>
<keyword evidence="3" id="KW-1185">Reference proteome</keyword>
<dbReference type="EMBL" id="KV426013">
    <property type="protein sequence ID" value="KZV92140.1"/>
    <property type="molecule type" value="Genomic_DNA"/>
</dbReference>
<feature type="signal peptide" evidence="1">
    <location>
        <begin position="1"/>
        <end position="17"/>
    </location>
</feature>
<reference evidence="2 3" key="1">
    <citation type="journal article" date="2016" name="Mol. Biol. Evol.">
        <title>Comparative Genomics of Early-Diverging Mushroom-Forming Fungi Provides Insights into the Origins of Lignocellulose Decay Capabilities.</title>
        <authorList>
            <person name="Nagy L.G."/>
            <person name="Riley R."/>
            <person name="Tritt A."/>
            <person name="Adam C."/>
            <person name="Daum C."/>
            <person name="Floudas D."/>
            <person name="Sun H."/>
            <person name="Yadav J.S."/>
            <person name="Pangilinan J."/>
            <person name="Larsson K.H."/>
            <person name="Matsuura K."/>
            <person name="Barry K."/>
            <person name="Labutti K."/>
            <person name="Kuo R."/>
            <person name="Ohm R.A."/>
            <person name="Bhattacharya S.S."/>
            <person name="Shirouzu T."/>
            <person name="Yoshinaga Y."/>
            <person name="Martin F.M."/>
            <person name="Grigoriev I.V."/>
            <person name="Hibbett D.S."/>
        </authorList>
    </citation>
    <scope>NUCLEOTIDE SEQUENCE [LARGE SCALE GENOMIC DNA]</scope>
    <source>
        <strain evidence="2 3">HHB12029</strain>
    </source>
</reference>